<proteinExistence type="predicted"/>
<organism evidence="1 2">
    <name type="scientific">Dreissena polymorpha</name>
    <name type="common">Zebra mussel</name>
    <name type="synonym">Mytilus polymorpha</name>
    <dbReference type="NCBI Taxonomy" id="45954"/>
    <lineage>
        <taxon>Eukaryota</taxon>
        <taxon>Metazoa</taxon>
        <taxon>Spiralia</taxon>
        <taxon>Lophotrochozoa</taxon>
        <taxon>Mollusca</taxon>
        <taxon>Bivalvia</taxon>
        <taxon>Autobranchia</taxon>
        <taxon>Heteroconchia</taxon>
        <taxon>Euheterodonta</taxon>
        <taxon>Imparidentia</taxon>
        <taxon>Neoheterodontei</taxon>
        <taxon>Myida</taxon>
        <taxon>Dreissenoidea</taxon>
        <taxon>Dreissenidae</taxon>
        <taxon>Dreissena</taxon>
    </lineage>
</organism>
<protein>
    <submittedName>
        <fullName evidence="1">Uncharacterized protein</fullName>
    </submittedName>
</protein>
<evidence type="ECO:0000313" key="2">
    <source>
        <dbReference type="Proteomes" id="UP000828390"/>
    </source>
</evidence>
<sequence>MVLLDRCEGHIMTSIRRLQGGFQDGLGCIMTSFSLRECLNYSREHSSSCTCVFWMHAKPFTGCGIMACCPLSLPVMTPIRQPSTL</sequence>
<name>A0A9D4GFW6_DREPO</name>
<reference evidence="1" key="1">
    <citation type="journal article" date="2019" name="bioRxiv">
        <title>The Genome of the Zebra Mussel, Dreissena polymorpha: A Resource for Invasive Species Research.</title>
        <authorList>
            <person name="McCartney M.A."/>
            <person name="Auch B."/>
            <person name="Kono T."/>
            <person name="Mallez S."/>
            <person name="Zhang Y."/>
            <person name="Obille A."/>
            <person name="Becker A."/>
            <person name="Abrahante J.E."/>
            <person name="Garbe J."/>
            <person name="Badalamenti J.P."/>
            <person name="Herman A."/>
            <person name="Mangelson H."/>
            <person name="Liachko I."/>
            <person name="Sullivan S."/>
            <person name="Sone E.D."/>
            <person name="Koren S."/>
            <person name="Silverstein K.A.T."/>
            <person name="Beckman K.B."/>
            <person name="Gohl D.M."/>
        </authorList>
    </citation>
    <scope>NUCLEOTIDE SEQUENCE</scope>
    <source>
        <strain evidence="1">Duluth1</strain>
        <tissue evidence="1">Whole animal</tissue>
    </source>
</reference>
<reference evidence="1" key="2">
    <citation type="submission" date="2020-11" db="EMBL/GenBank/DDBJ databases">
        <authorList>
            <person name="McCartney M.A."/>
            <person name="Auch B."/>
            <person name="Kono T."/>
            <person name="Mallez S."/>
            <person name="Becker A."/>
            <person name="Gohl D.M."/>
            <person name="Silverstein K.A.T."/>
            <person name="Koren S."/>
            <person name="Bechman K.B."/>
            <person name="Herman A."/>
            <person name="Abrahante J.E."/>
            <person name="Garbe J."/>
        </authorList>
    </citation>
    <scope>NUCLEOTIDE SEQUENCE</scope>
    <source>
        <strain evidence="1">Duluth1</strain>
        <tissue evidence="1">Whole animal</tissue>
    </source>
</reference>
<gene>
    <name evidence="1" type="ORF">DPMN_117641</name>
</gene>
<dbReference type="Proteomes" id="UP000828390">
    <property type="component" value="Unassembled WGS sequence"/>
</dbReference>
<evidence type="ECO:0000313" key="1">
    <source>
        <dbReference type="EMBL" id="KAH3816132.1"/>
    </source>
</evidence>
<comment type="caution">
    <text evidence="1">The sequence shown here is derived from an EMBL/GenBank/DDBJ whole genome shotgun (WGS) entry which is preliminary data.</text>
</comment>
<accession>A0A9D4GFW6</accession>
<dbReference type="EMBL" id="JAIWYP010000005">
    <property type="protein sequence ID" value="KAH3816132.1"/>
    <property type="molecule type" value="Genomic_DNA"/>
</dbReference>
<keyword evidence="2" id="KW-1185">Reference proteome</keyword>
<dbReference type="AlphaFoldDB" id="A0A9D4GFW6"/>